<organism evidence="1 2">
    <name type="scientific">Cryphonectria parasitica (strain ATCC 38755 / EP155)</name>
    <dbReference type="NCBI Taxonomy" id="660469"/>
    <lineage>
        <taxon>Eukaryota</taxon>
        <taxon>Fungi</taxon>
        <taxon>Dikarya</taxon>
        <taxon>Ascomycota</taxon>
        <taxon>Pezizomycotina</taxon>
        <taxon>Sordariomycetes</taxon>
        <taxon>Sordariomycetidae</taxon>
        <taxon>Diaporthales</taxon>
        <taxon>Cryphonectriaceae</taxon>
        <taxon>Cryphonectria-Endothia species complex</taxon>
        <taxon>Cryphonectria</taxon>
    </lineage>
</organism>
<evidence type="ECO:0000313" key="1">
    <source>
        <dbReference type="EMBL" id="KAF3763074.1"/>
    </source>
</evidence>
<name>A0A9P4XXG4_CRYP1</name>
<sequence length="226" mass="25255">MATAQKLEATSGGKEYIERTIEVLTPTFENDPVYTWLLQNLPVSKHQSVLPKLLRAFFHQGTRNSGVFIEVGDFGSCGLFMPPGAQIENPFTMLQAGLLSALYNVGFGPFKRVIFEYASATEIKLKETFTKEEQKSYWYVFIMGSAVDRLRKGYASALLVHLQNRARGDGHPIWLEATTLESRDLYLKHGFTDVGKIVLGAGKVGSDGLPKKDGEGITIWSMFWRP</sequence>
<dbReference type="GeneID" id="63840686"/>
<dbReference type="AlphaFoldDB" id="A0A9P4XXG4"/>
<protein>
    <recommendedName>
        <fullName evidence="3">N-acetyltransferase domain-containing protein</fullName>
    </recommendedName>
</protein>
<reference evidence="1" key="1">
    <citation type="journal article" date="2020" name="Phytopathology">
        <title>Genome sequence of the chestnut blight fungus Cryphonectria parasitica EP155: A fundamental resource for an archetypical invasive plant pathogen.</title>
        <authorList>
            <person name="Crouch J.A."/>
            <person name="Dawe A."/>
            <person name="Aerts A."/>
            <person name="Barry K."/>
            <person name="Churchill A.C.L."/>
            <person name="Grimwood J."/>
            <person name="Hillman B."/>
            <person name="Milgroom M.G."/>
            <person name="Pangilinan J."/>
            <person name="Smith M."/>
            <person name="Salamov A."/>
            <person name="Schmutz J."/>
            <person name="Yadav J."/>
            <person name="Grigoriev I.V."/>
            <person name="Nuss D."/>
        </authorList>
    </citation>
    <scope>NUCLEOTIDE SEQUENCE</scope>
    <source>
        <strain evidence="1">EP155</strain>
    </source>
</reference>
<dbReference type="EMBL" id="MU032349">
    <property type="protein sequence ID" value="KAF3763074.1"/>
    <property type="molecule type" value="Genomic_DNA"/>
</dbReference>
<dbReference type="Gene3D" id="3.40.630.30">
    <property type="match status" value="1"/>
</dbReference>
<evidence type="ECO:0008006" key="3">
    <source>
        <dbReference type="Google" id="ProtNLM"/>
    </source>
</evidence>
<dbReference type="SUPFAM" id="SSF55729">
    <property type="entry name" value="Acyl-CoA N-acyltransferases (Nat)"/>
    <property type="match status" value="1"/>
</dbReference>
<dbReference type="RefSeq" id="XP_040774053.1">
    <property type="nucleotide sequence ID" value="XM_040923557.1"/>
</dbReference>
<dbReference type="InterPro" id="IPR052523">
    <property type="entry name" value="Trichothecene_AcTrans"/>
</dbReference>
<dbReference type="OrthoDB" id="544277at2759"/>
<evidence type="ECO:0000313" key="2">
    <source>
        <dbReference type="Proteomes" id="UP000803844"/>
    </source>
</evidence>
<dbReference type="PANTHER" id="PTHR42791">
    <property type="entry name" value="GNAT FAMILY ACETYLTRANSFERASE"/>
    <property type="match status" value="1"/>
</dbReference>
<gene>
    <name evidence="1" type="ORF">M406DRAFT_356928</name>
</gene>
<accession>A0A9P4XXG4</accession>
<dbReference type="InterPro" id="IPR016181">
    <property type="entry name" value="Acyl_CoA_acyltransferase"/>
</dbReference>
<proteinExistence type="predicted"/>
<dbReference type="PANTHER" id="PTHR42791:SF1">
    <property type="entry name" value="N-ACETYLTRANSFERASE DOMAIN-CONTAINING PROTEIN"/>
    <property type="match status" value="1"/>
</dbReference>
<keyword evidence="2" id="KW-1185">Reference proteome</keyword>
<dbReference type="Proteomes" id="UP000803844">
    <property type="component" value="Unassembled WGS sequence"/>
</dbReference>
<comment type="caution">
    <text evidence="1">The sequence shown here is derived from an EMBL/GenBank/DDBJ whole genome shotgun (WGS) entry which is preliminary data.</text>
</comment>